<dbReference type="Pfam" id="PF00266">
    <property type="entry name" value="Aminotran_5"/>
    <property type="match status" value="1"/>
</dbReference>
<feature type="compositionally biased region" description="Low complexity" evidence="1">
    <location>
        <begin position="266"/>
        <end position="284"/>
    </location>
</feature>
<dbReference type="PANTHER" id="PTHR43686">
    <property type="entry name" value="SULFURTRANSFERASE-RELATED"/>
    <property type="match status" value="1"/>
</dbReference>
<evidence type="ECO:0000313" key="5">
    <source>
        <dbReference type="Proteomes" id="UP000626109"/>
    </source>
</evidence>
<dbReference type="AlphaFoldDB" id="A0A813I770"/>
<dbReference type="SUPFAM" id="SSF52402">
    <property type="entry name" value="Adenine nucleotide alpha hydrolases-like"/>
    <property type="match status" value="1"/>
</dbReference>
<accession>A0A813I770</accession>
<dbReference type="InterPro" id="IPR015424">
    <property type="entry name" value="PyrdxlP-dep_Trfase"/>
</dbReference>
<dbReference type="InterPro" id="IPR014729">
    <property type="entry name" value="Rossmann-like_a/b/a_fold"/>
</dbReference>
<feature type="region of interest" description="Disordered" evidence="1">
    <location>
        <begin position="807"/>
        <end position="829"/>
    </location>
</feature>
<dbReference type="SUPFAM" id="SSF53383">
    <property type="entry name" value="PLP-dependent transferases"/>
    <property type="match status" value="2"/>
</dbReference>
<dbReference type="EMBL" id="CAJNNV010011046">
    <property type="protein sequence ID" value="CAE8599370.1"/>
    <property type="molecule type" value="Genomic_DNA"/>
</dbReference>
<dbReference type="OMA" id="CATVDPQ"/>
<evidence type="ECO:0000259" key="2">
    <source>
        <dbReference type="Pfam" id="PF00266"/>
    </source>
</evidence>
<dbReference type="Gene3D" id="3.90.1150.10">
    <property type="entry name" value="Aspartate Aminotransferase, domain 1"/>
    <property type="match status" value="1"/>
</dbReference>
<dbReference type="InterPro" id="IPR000192">
    <property type="entry name" value="Aminotrans_V_dom"/>
</dbReference>
<evidence type="ECO:0000256" key="1">
    <source>
        <dbReference type="SAM" id="MobiDB-lite"/>
    </source>
</evidence>
<dbReference type="EMBL" id="CAJNNW010004911">
    <property type="protein sequence ID" value="CAE8646908.1"/>
    <property type="molecule type" value="Genomic_DNA"/>
</dbReference>
<dbReference type="Gene3D" id="3.40.50.620">
    <property type="entry name" value="HUPs"/>
    <property type="match status" value="1"/>
</dbReference>
<feature type="domain" description="Aminotransferase class V" evidence="2">
    <location>
        <begin position="331"/>
        <end position="604"/>
    </location>
</feature>
<sequence length="922" mass="99712">MLRYVLEPGLAQRPGDISSEKPQKKQREETQSPEEILEAFRATTIGAEQEVQTCFGSRRTVYADYTASGRASTLVEDFVRDKVLPFYGNTHTLTTATARQTTYIRAEAREVIRHHLNASHEDAVIFAGNGSTGAAHLLVQTLQRANFALRRAGAEGSVQAAGQDDQLKDMHYREDRWGGGECTLCGVRVKSAAIYMAHRHTEAHRAKLRVADESGTGGHPVPEERPALRFRRVVVVVDTVLHHSSSLPFRELLPRHPLSGPPSLEGFSGSSFRSGGSSSSTNAGSTGGPLEVEVELSCVPVNPSTGLMDEDDFRRRLESLRSWRTAERELVVICMLAAASNVTGLCADVPKVTAMARTALPGAVVCWDFAASAGHQACDLNPPGEALATVDAAFFSPHKLWGGPGSVGVLAVKKELLCNAVPAVAGGGVVFYVTDKGHSYIQNSEEREEAGTPNIVGCIRAGLVHHLLDQMPPGIIRARESALLQKVTKAWSGHPRIDILGPQGADGTERTGVVSFMLRYGNDSAGLYLHYNYVAAVLNDVFGVQSRGGCACAGPYAQWLLGMDLERSEDFEKCLAHTAQEVLRPGFVRAGVHWAMSEEDIEVLIAAVLWVADNGWRLLAAYTFDRETGEWLHRMDTPERRRIWLSAIRPPQAADKNPIAELESSLGIGGPISAVGAAPRGAKALVVAADFVLREAYSSSQVSLAFSKWPMLDPVYAHLLWFALPADAAHSLRSDRPDQPQLVPGEGIFLSTEVQSVRPTNSVMDARVANGAKALEAGSVEQVNELPHVEGGGEDDGFMIELPVEDDEPQEKVKADTGPRFSRRSTHPSIPKPLRGLVGKAIGDFGMIKDGDRLLVGVSGGKDSLCVLHVLLALQKSAPIKFTIAAANIDPMTPEYNPAPLDAYMKAIGVEFFRLQKPIIEM</sequence>
<feature type="non-terminal residue" evidence="4">
    <location>
        <position position="1"/>
    </location>
</feature>
<dbReference type="InterPro" id="IPR015421">
    <property type="entry name" value="PyrdxlP-dep_Trfase_major"/>
</dbReference>
<dbReference type="OrthoDB" id="198857at2759"/>
<dbReference type="Proteomes" id="UP000626109">
    <property type="component" value="Unassembled WGS sequence"/>
</dbReference>
<feature type="region of interest" description="Disordered" evidence="1">
    <location>
        <begin position="263"/>
        <end position="289"/>
    </location>
</feature>
<organism evidence="4 5">
    <name type="scientific">Polarella glacialis</name>
    <name type="common">Dinoflagellate</name>
    <dbReference type="NCBI Taxonomy" id="89957"/>
    <lineage>
        <taxon>Eukaryota</taxon>
        <taxon>Sar</taxon>
        <taxon>Alveolata</taxon>
        <taxon>Dinophyceae</taxon>
        <taxon>Suessiales</taxon>
        <taxon>Suessiaceae</taxon>
        <taxon>Polarella</taxon>
    </lineage>
</organism>
<dbReference type="PANTHER" id="PTHR43686:SF1">
    <property type="entry name" value="AMINOTRAN_5 DOMAIN-CONTAINING PROTEIN"/>
    <property type="match status" value="1"/>
</dbReference>
<reference evidence="4" key="1">
    <citation type="submission" date="2021-02" db="EMBL/GenBank/DDBJ databases">
        <authorList>
            <person name="Dougan E. K."/>
            <person name="Rhodes N."/>
            <person name="Thang M."/>
            <person name="Chan C."/>
        </authorList>
    </citation>
    <scope>NUCLEOTIDE SEQUENCE</scope>
</reference>
<comment type="caution">
    <text evidence="4">The sequence shown here is derived from an EMBL/GenBank/DDBJ whole genome shotgun (WGS) entry which is preliminary data.</text>
</comment>
<name>A0A813I770_POLGL</name>
<evidence type="ECO:0000313" key="6">
    <source>
        <dbReference type="Proteomes" id="UP000654075"/>
    </source>
</evidence>
<protein>
    <recommendedName>
        <fullName evidence="2">Aminotransferase class V domain-containing protein</fullName>
    </recommendedName>
</protein>
<gene>
    <name evidence="3" type="ORF">PGLA1383_LOCUS17720</name>
    <name evidence="4" type="ORF">PGLA2088_LOCUS5225</name>
</gene>
<keyword evidence="6" id="KW-1185">Reference proteome</keyword>
<proteinExistence type="predicted"/>
<evidence type="ECO:0000313" key="3">
    <source>
        <dbReference type="EMBL" id="CAE8599370.1"/>
    </source>
</evidence>
<dbReference type="InterPro" id="IPR015422">
    <property type="entry name" value="PyrdxlP-dep_Trfase_small"/>
</dbReference>
<feature type="compositionally biased region" description="Basic and acidic residues" evidence="1">
    <location>
        <begin position="18"/>
        <end position="30"/>
    </location>
</feature>
<dbReference type="Gene3D" id="3.40.640.10">
    <property type="entry name" value="Type I PLP-dependent aspartate aminotransferase-like (Major domain)"/>
    <property type="match status" value="1"/>
</dbReference>
<evidence type="ECO:0000313" key="4">
    <source>
        <dbReference type="EMBL" id="CAE8646908.1"/>
    </source>
</evidence>
<dbReference type="Proteomes" id="UP000654075">
    <property type="component" value="Unassembled WGS sequence"/>
</dbReference>
<feature type="region of interest" description="Disordered" evidence="1">
    <location>
        <begin position="1"/>
        <end position="33"/>
    </location>
</feature>